<reference evidence="2" key="1">
    <citation type="submission" date="2015-01" db="EMBL/GenBank/DDBJ databases">
        <authorList>
            <person name="Xiang T."/>
            <person name="Song Y."/>
            <person name="Huang L."/>
            <person name="Wang B."/>
            <person name="Wu P."/>
        </authorList>
    </citation>
    <scope>NUCLEOTIDE SEQUENCE [LARGE SCALE GENOMIC DNA]</scope>
    <source>
        <strain evidence="2">V1</strain>
    </source>
</reference>
<feature type="domain" description="Nucleotidyl transferase" evidence="1">
    <location>
        <begin position="7"/>
        <end position="168"/>
    </location>
</feature>
<sequence>MKPTLLVMAAGMGSRYGGVKQIEAVGIHDETLLDYAVFDAMKSGFGKVVFVIRKDIEKDFRERFFNRIARNCNAQYVFQSLDSLLTPQQFSEAANRKKPWGTVHALLCGKDAISEPFAVINADDYYGRAAYQTIATHLSTLENDSSQHAMVGYVLENTMSRSGSVSRGVCNVVNGHLVSMRENTKISYRTEGAKEEIISEIDGGITVLTGKETVSMNFFGFTPKIFEYLDGYFKDFIYKQAASEKAECLLPNAVGEMVHAGVGSIKCYTTTECWFGMTYPEDRDIVRGEITKKINENYYPEYLWK</sequence>
<name>A0A0B7GYW3_TREPH</name>
<dbReference type="RefSeq" id="WP_044634637.1">
    <property type="nucleotide sequence ID" value="NZ_CDNC01000014.1"/>
</dbReference>
<dbReference type="SUPFAM" id="SSF53448">
    <property type="entry name" value="Nucleotide-diphospho-sugar transferases"/>
    <property type="match status" value="1"/>
</dbReference>
<dbReference type="EMBL" id="CP042817">
    <property type="protein sequence ID" value="QEJ99171.1"/>
    <property type="molecule type" value="Genomic_DNA"/>
</dbReference>
<dbReference type="Proteomes" id="UP000042527">
    <property type="component" value="Unassembled WGS sequence"/>
</dbReference>
<dbReference type="Pfam" id="PF00483">
    <property type="entry name" value="NTP_transferase"/>
    <property type="match status" value="1"/>
</dbReference>
<dbReference type="AlphaFoldDB" id="A0A0B7GYW3"/>
<protein>
    <recommendedName>
        <fullName evidence="1">Nucleotidyl transferase domain-containing protein</fullName>
    </recommendedName>
</protein>
<reference evidence="3 5" key="3">
    <citation type="submission" date="2019-08" db="EMBL/GenBank/DDBJ databases">
        <authorList>
            <person name="Kuhnert P."/>
        </authorList>
    </citation>
    <scope>NUCLEOTIDE SEQUENCE [LARGE SCALE GENOMIC DNA]</scope>
    <source>
        <strain evidence="3 5">B36.5</strain>
    </source>
</reference>
<dbReference type="OrthoDB" id="9779926at2"/>
<evidence type="ECO:0000313" key="2">
    <source>
        <dbReference type="EMBL" id="CEM61856.1"/>
    </source>
</evidence>
<keyword evidence="4" id="KW-1185">Reference proteome</keyword>
<gene>
    <name evidence="3" type="ORF">FUT82_15020</name>
    <name evidence="2" type="ORF">TPHV1_210089</name>
</gene>
<dbReference type="InterPro" id="IPR005835">
    <property type="entry name" value="NTP_transferase_dom"/>
</dbReference>
<reference evidence="4" key="2">
    <citation type="submission" date="2015-01" db="EMBL/GenBank/DDBJ databases">
        <authorList>
            <person name="Manzoor Shahid"/>
            <person name="Zubair Saima"/>
        </authorList>
    </citation>
    <scope>NUCLEOTIDE SEQUENCE [LARGE SCALE GENOMIC DNA]</scope>
    <source>
        <strain evidence="4">V1</strain>
    </source>
</reference>
<evidence type="ECO:0000259" key="1">
    <source>
        <dbReference type="Pfam" id="PF00483"/>
    </source>
</evidence>
<evidence type="ECO:0000313" key="4">
    <source>
        <dbReference type="Proteomes" id="UP000042527"/>
    </source>
</evidence>
<proteinExistence type="predicted"/>
<evidence type="ECO:0000313" key="5">
    <source>
        <dbReference type="Proteomes" id="UP000323594"/>
    </source>
</evidence>
<organism evidence="2 4">
    <name type="scientific">Treponema phagedenis</name>
    <dbReference type="NCBI Taxonomy" id="162"/>
    <lineage>
        <taxon>Bacteria</taxon>
        <taxon>Pseudomonadati</taxon>
        <taxon>Spirochaetota</taxon>
        <taxon>Spirochaetia</taxon>
        <taxon>Spirochaetales</taxon>
        <taxon>Treponemataceae</taxon>
        <taxon>Treponema</taxon>
    </lineage>
</organism>
<dbReference type="InterPro" id="IPR029044">
    <property type="entry name" value="Nucleotide-diphossugar_trans"/>
</dbReference>
<dbReference type="EMBL" id="CDNC01000014">
    <property type="protein sequence ID" value="CEM61856.1"/>
    <property type="molecule type" value="Genomic_DNA"/>
</dbReference>
<dbReference type="Gene3D" id="3.90.550.10">
    <property type="entry name" value="Spore Coat Polysaccharide Biosynthesis Protein SpsA, Chain A"/>
    <property type="match status" value="1"/>
</dbReference>
<evidence type="ECO:0000313" key="3">
    <source>
        <dbReference type="EMBL" id="QEJ99171.1"/>
    </source>
</evidence>
<accession>A0A0B7GYW3</accession>
<dbReference type="Proteomes" id="UP000323594">
    <property type="component" value="Chromosome"/>
</dbReference>